<keyword evidence="4" id="KW-1185">Reference proteome</keyword>
<dbReference type="KEGG" id="dpr:Despr_1265"/>
<feature type="region of interest" description="Disordered" evidence="1">
    <location>
        <begin position="1"/>
        <end position="23"/>
    </location>
</feature>
<evidence type="ECO:0000256" key="1">
    <source>
        <dbReference type="SAM" id="MobiDB-lite"/>
    </source>
</evidence>
<evidence type="ECO:0000313" key="3">
    <source>
        <dbReference type="EMBL" id="ADW17429.1"/>
    </source>
</evidence>
<feature type="compositionally biased region" description="Basic and acidic residues" evidence="1">
    <location>
        <begin position="7"/>
        <end position="23"/>
    </location>
</feature>
<dbReference type="EMBL" id="CP002364">
    <property type="protein sequence ID" value="ADW17429.1"/>
    <property type="molecule type" value="Genomic_DNA"/>
</dbReference>
<feature type="transmembrane region" description="Helical" evidence="2">
    <location>
        <begin position="74"/>
        <end position="96"/>
    </location>
</feature>
<accession>A0A7U3YL78</accession>
<dbReference type="Pfam" id="PF09527">
    <property type="entry name" value="ATPase_gene1"/>
    <property type="match status" value="1"/>
</dbReference>
<keyword evidence="2" id="KW-0812">Transmembrane</keyword>
<organism evidence="3 4">
    <name type="scientific">Desulfobulbus propionicus (strain ATCC 33891 / DSM 2032 / VKM B-1956 / 1pr3)</name>
    <dbReference type="NCBI Taxonomy" id="577650"/>
    <lineage>
        <taxon>Bacteria</taxon>
        <taxon>Pseudomonadati</taxon>
        <taxon>Thermodesulfobacteriota</taxon>
        <taxon>Desulfobulbia</taxon>
        <taxon>Desulfobulbales</taxon>
        <taxon>Desulfobulbaceae</taxon>
        <taxon>Desulfobulbus</taxon>
    </lineage>
</organism>
<dbReference type="NCBIfam" id="TIGR02230">
    <property type="entry name" value="ATPase_gene1"/>
    <property type="match status" value="1"/>
</dbReference>
<sequence length="104" mass="12019">MKPSDYNSKHEKGPAHSAKIDRDARRRLKAQREKNKNIWYGMGMFGLVGWSIAIPTLLGVALGMWIDRRWPSPYSWTLMLLFAGLMVGCINSWHWIKQTGKDDE</sequence>
<name>A0A7U3YL78_DESPD</name>
<evidence type="ECO:0000256" key="2">
    <source>
        <dbReference type="SAM" id="Phobius"/>
    </source>
</evidence>
<keyword evidence="2" id="KW-1133">Transmembrane helix</keyword>
<gene>
    <name evidence="3" type="ordered locus">Despr_1265</name>
</gene>
<dbReference type="InterPro" id="IPR032820">
    <property type="entry name" value="ATPase_put"/>
</dbReference>
<dbReference type="InterPro" id="IPR011744">
    <property type="entry name" value="ATPase_gene1"/>
</dbReference>
<dbReference type="Proteomes" id="UP000006365">
    <property type="component" value="Chromosome"/>
</dbReference>
<dbReference type="RefSeq" id="WP_015723971.1">
    <property type="nucleotide sequence ID" value="NC_014972.1"/>
</dbReference>
<proteinExistence type="predicted"/>
<evidence type="ECO:0000313" key="4">
    <source>
        <dbReference type="Proteomes" id="UP000006365"/>
    </source>
</evidence>
<reference evidence="3 4" key="1">
    <citation type="journal article" date="2011" name="Stand. Genomic Sci.">
        <title>Complete genome sequence of Desulfobulbus propionicus type strain (1pr3).</title>
        <authorList>
            <person name="Pagani I."/>
            <person name="Lapidus A."/>
            <person name="Nolan M."/>
            <person name="Lucas S."/>
            <person name="Hammon N."/>
            <person name="Deshpande S."/>
            <person name="Cheng J.F."/>
            <person name="Chertkov O."/>
            <person name="Davenport K."/>
            <person name="Tapia R."/>
            <person name="Han C."/>
            <person name="Goodwin L."/>
            <person name="Pitluck S."/>
            <person name="Liolios K."/>
            <person name="Mavromatis K."/>
            <person name="Ivanova N."/>
            <person name="Mikhailova N."/>
            <person name="Pati A."/>
            <person name="Chen A."/>
            <person name="Palaniappan K."/>
            <person name="Land M."/>
            <person name="Hauser L."/>
            <person name="Chang Y.J."/>
            <person name="Jeffries C.D."/>
            <person name="Detter J.C."/>
            <person name="Brambilla E."/>
            <person name="Kannan K.P."/>
            <person name="Djao O.D."/>
            <person name="Rohde M."/>
            <person name="Pukall R."/>
            <person name="Spring S."/>
            <person name="Goker M."/>
            <person name="Sikorski J."/>
            <person name="Woyke T."/>
            <person name="Bristow J."/>
            <person name="Eisen J.A."/>
            <person name="Markowitz V."/>
            <person name="Hugenholtz P."/>
            <person name="Kyrpides N.C."/>
            <person name="Klenk H.P."/>
        </authorList>
    </citation>
    <scope>NUCLEOTIDE SEQUENCE [LARGE SCALE GENOMIC DNA]</scope>
    <source>
        <strain evidence="4">ATCC 33891 / DSM 2032 / 1pr3</strain>
    </source>
</reference>
<protein>
    <submittedName>
        <fullName evidence="3">F0F1-ATPase subunit</fullName>
    </submittedName>
</protein>
<dbReference type="AlphaFoldDB" id="A0A7U3YL78"/>
<keyword evidence="2" id="KW-0472">Membrane</keyword>
<feature type="transmembrane region" description="Helical" evidence="2">
    <location>
        <begin position="38"/>
        <end position="62"/>
    </location>
</feature>